<proteinExistence type="predicted"/>
<reference evidence="1 2" key="1">
    <citation type="journal article" date="2019" name="Nat. Ecol. Evol.">
        <title>Megaphylogeny resolves global patterns of mushroom evolution.</title>
        <authorList>
            <person name="Varga T."/>
            <person name="Krizsan K."/>
            <person name="Foldi C."/>
            <person name="Dima B."/>
            <person name="Sanchez-Garcia M."/>
            <person name="Sanchez-Ramirez S."/>
            <person name="Szollosi G.J."/>
            <person name="Szarkandi J.G."/>
            <person name="Papp V."/>
            <person name="Albert L."/>
            <person name="Andreopoulos W."/>
            <person name="Angelini C."/>
            <person name="Antonin V."/>
            <person name="Barry K.W."/>
            <person name="Bougher N.L."/>
            <person name="Buchanan P."/>
            <person name="Buyck B."/>
            <person name="Bense V."/>
            <person name="Catcheside P."/>
            <person name="Chovatia M."/>
            <person name="Cooper J."/>
            <person name="Damon W."/>
            <person name="Desjardin D."/>
            <person name="Finy P."/>
            <person name="Geml J."/>
            <person name="Haridas S."/>
            <person name="Hughes K."/>
            <person name="Justo A."/>
            <person name="Karasinski D."/>
            <person name="Kautmanova I."/>
            <person name="Kiss B."/>
            <person name="Kocsube S."/>
            <person name="Kotiranta H."/>
            <person name="LaButti K.M."/>
            <person name="Lechner B.E."/>
            <person name="Liimatainen K."/>
            <person name="Lipzen A."/>
            <person name="Lukacs Z."/>
            <person name="Mihaltcheva S."/>
            <person name="Morgado L.N."/>
            <person name="Niskanen T."/>
            <person name="Noordeloos M.E."/>
            <person name="Ohm R.A."/>
            <person name="Ortiz-Santana B."/>
            <person name="Ovrebo C."/>
            <person name="Racz N."/>
            <person name="Riley R."/>
            <person name="Savchenko A."/>
            <person name="Shiryaev A."/>
            <person name="Soop K."/>
            <person name="Spirin V."/>
            <person name="Szebenyi C."/>
            <person name="Tomsovsky M."/>
            <person name="Tulloss R.E."/>
            <person name="Uehling J."/>
            <person name="Grigoriev I.V."/>
            <person name="Vagvolgyi C."/>
            <person name="Papp T."/>
            <person name="Martin F.M."/>
            <person name="Miettinen O."/>
            <person name="Hibbett D.S."/>
            <person name="Nagy L.G."/>
        </authorList>
    </citation>
    <scope>NUCLEOTIDE SEQUENCE [LARGE SCALE GENOMIC DNA]</scope>
    <source>
        <strain evidence="1 2">NL-1719</strain>
    </source>
</reference>
<organism evidence="1 2">
    <name type="scientific">Pluteus cervinus</name>
    <dbReference type="NCBI Taxonomy" id="181527"/>
    <lineage>
        <taxon>Eukaryota</taxon>
        <taxon>Fungi</taxon>
        <taxon>Dikarya</taxon>
        <taxon>Basidiomycota</taxon>
        <taxon>Agaricomycotina</taxon>
        <taxon>Agaricomycetes</taxon>
        <taxon>Agaricomycetidae</taxon>
        <taxon>Agaricales</taxon>
        <taxon>Pluteineae</taxon>
        <taxon>Pluteaceae</taxon>
        <taxon>Pluteus</taxon>
    </lineage>
</organism>
<gene>
    <name evidence="1" type="ORF">BDN72DRAFT_905978</name>
</gene>
<evidence type="ECO:0000313" key="2">
    <source>
        <dbReference type="Proteomes" id="UP000308600"/>
    </source>
</evidence>
<sequence length="856" mass="92949">MNSLKISLSPQKKIDNRLHRTTTLFYTISHPNLTHFLPTLSNAKALGNKATKQTQTKLPGFNEARSRGRSKAYARAVHSEFSKLWPEREELYPTEPGAPKCVLKPRQERKVQKLIEARFGQIYSWLQRNSNKRGRTTGRAVKVLMRGHRKRRRAPQASEAYLRLYPNKVNAHYEDRKGDAKMTNGARLNLLRKIATELMATESEEVLTKVAKKQQEMRDARDAETNAQVDNDLQKSALQEYVEEMPALLKLILHDIRRSCPRWGFLVVAAGPMPETDTINIFDVYDGPENLQGYGFSDVDVNFVNVCQAMGQFMQDCHEEYLLQKEATAALDSGIKMPGTPLRSDVSDDEEDEDIPQPSHSPISQGKITAKPVSTTPGQKANDISSASPSPRPIPRPVPRRVGRLPAVDSDDDDDDEPIVAVPKKTARHPLEVMALGSDMSSGEEDEEEAQWEDEEEWNGFNDTAEWGGIGGKSEADSKPQAPSESDDESSSDESDDDAPFPAVKKVRDAMGGVKESNDDDDDMGQSGQTKSTNHPTSPPQAVPIKLNPQPPQLTPTQVAPRVQKPTPQEDATAAAAAKRDLTTKKRLETRAQNKAMKDAAEKAAKEAVEKAAKEATKEKAAKAKGSTKTGDDPSSNLQAVTPTDPTTSHLPGATVNPVPTPATSLTPPETVLKTPVASSTTGSRAPIPQPPPPHAKKGRKAKAVPSVSQTPVETSTPPEPQPTVLSGTKRKRAPADGPQDNLPAPLETVDTASVPPSIAAGTDTPNPVPPPAKKGKKARTAPLADSTSPPPTSPFPPQLTASNSVKRKHDTVDSVLDNVPDPSTETAKRPKRQVQAPTPADAITSFAGRALRNRK</sequence>
<protein>
    <submittedName>
        <fullName evidence="1">Uncharacterized protein</fullName>
    </submittedName>
</protein>
<accession>A0ACD3A373</accession>
<keyword evidence="2" id="KW-1185">Reference proteome</keyword>
<dbReference type="EMBL" id="ML209023">
    <property type="protein sequence ID" value="TFK59302.1"/>
    <property type="molecule type" value="Genomic_DNA"/>
</dbReference>
<dbReference type="Proteomes" id="UP000308600">
    <property type="component" value="Unassembled WGS sequence"/>
</dbReference>
<name>A0ACD3A373_9AGAR</name>
<evidence type="ECO:0000313" key="1">
    <source>
        <dbReference type="EMBL" id="TFK59302.1"/>
    </source>
</evidence>